<protein>
    <submittedName>
        <fullName evidence="1">DinB family protein</fullName>
    </submittedName>
</protein>
<organism evidence="1 2">
    <name type="scientific">Nocardioides anomalus</name>
    <dbReference type="NCBI Taxonomy" id="2712223"/>
    <lineage>
        <taxon>Bacteria</taxon>
        <taxon>Bacillati</taxon>
        <taxon>Actinomycetota</taxon>
        <taxon>Actinomycetes</taxon>
        <taxon>Propionibacteriales</taxon>
        <taxon>Nocardioidaceae</taxon>
        <taxon>Nocardioides</taxon>
    </lineage>
</organism>
<proteinExistence type="predicted"/>
<dbReference type="AlphaFoldDB" id="A0A6G6WEG3"/>
<dbReference type="InterPro" id="IPR034660">
    <property type="entry name" value="DinB/YfiT-like"/>
</dbReference>
<evidence type="ECO:0000313" key="1">
    <source>
        <dbReference type="EMBL" id="QIG43718.1"/>
    </source>
</evidence>
<name>A0A6G6WEG3_9ACTN</name>
<accession>A0A6G6WEG3</accession>
<dbReference type="Pfam" id="PF04978">
    <property type="entry name" value="MST"/>
    <property type="match status" value="1"/>
</dbReference>
<gene>
    <name evidence="1" type="ORF">G5V58_13945</name>
</gene>
<dbReference type="InterPro" id="IPR007061">
    <property type="entry name" value="MST-like"/>
</dbReference>
<evidence type="ECO:0000313" key="2">
    <source>
        <dbReference type="Proteomes" id="UP000502996"/>
    </source>
</evidence>
<keyword evidence="2" id="KW-1185">Reference proteome</keyword>
<dbReference type="EMBL" id="CP049257">
    <property type="protein sequence ID" value="QIG43718.1"/>
    <property type="molecule type" value="Genomic_DNA"/>
</dbReference>
<dbReference type="SUPFAM" id="SSF109854">
    <property type="entry name" value="DinB/YfiT-like putative metalloenzymes"/>
    <property type="match status" value="1"/>
</dbReference>
<dbReference type="KEGG" id="nano:G5V58_13945"/>
<dbReference type="RefSeq" id="WP_165233767.1">
    <property type="nucleotide sequence ID" value="NZ_CP049257.1"/>
</dbReference>
<dbReference type="Gene3D" id="1.20.120.450">
    <property type="entry name" value="dinb family like domain"/>
    <property type="match status" value="1"/>
</dbReference>
<dbReference type="Proteomes" id="UP000502996">
    <property type="component" value="Chromosome"/>
</dbReference>
<reference evidence="1 2" key="1">
    <citation type="submission" date="2020-02" db="EMBL/GenBank/DDBJ databases">
        <title>Full genome sequence of Nocardioides sp. R-3366.</title>
        <authorList>
            <person name="Im W.-T."/>
        </authorList>
    </citation>
    <scope>NUCLEOTIDE SEQUENCE [LARGE SCALE GENOMIC DNA]</scope>
    <source>
        <strain evidence="1 2">R-3366</strain>
    </source>
</reference>
<sequence>MTATPLPTAGDEVQTLLGVLDRNRRTFAWKCFGPDSGGMHRAHPPSTVTLAGLVKHLSLIEDFYFSLGLGEVMPQPWRDVDFDADPDWEWRSAADDSPEELEALWRAAVERSRAATAAFLAEHTLDDPVAWTQHDEVPNARRSVVDMIEEYARHTGHADLIRESVDGLVGEDAPRE</sequence>